<accession>A0AAV1VNR5</accession>
<reference evidence="3" key="1">
    <citation type="submission" date="2024-01" db="EMBL/GenBank/DDBJ databases">
        <authorList>
            <person name="Webb A."/>
        </authorList>
    </citation>
    <scope>NUCLEOTIDE SEQUENCE</scope>
    <source>
        <strain evidence="3">Pm1</strain>
    </source>
</reference>
<name>A0AAV1VNR5_9STRA</name>
<feature type="region of interest" description="Disordered" evidence="1">
    <location>
        <begin position="774"/>
        <end position="838"/>
    </location>
</feature>
<sequence length="1496" mass="161666">MLHDRVQPGLLQSIGSPGANRLYPGSTTCETAPPALQPAPDGPVVAQDPADVAARPGRAAEMLPDLVENGSALLAATARALGASHGPSDPEDSDSNDGMASDDTDASSLDNDAATARPSDDDRLGQVATELPARDGYTAVATAAPVGTRATTSEAVSTAAIVSGVVSVPLTGDDRLGWQASPLPDRAGCDSPKPCGDELSAGPCPQVDDCTPGRAGGMLPAGDSQAPVMTAAIPMEVDQCATWQAASHTPPSPPLVLRLGGKRRHLSDDGDDDPCEQAKRMLLEEVEAGPQNSALWPSTASALPASVLAVYAHNAQRFTCTLCAYKASRFASLKRHRDSRHRRISFVERFSAGCPCGTPFVSRLAATNYARACVILCDTSAATASAAGDLSPTAGAVSATATLADTEPVLPRQYPPVLAVSPPQSSTTPDRSRWSPPLPRQLVAFRVASRLGDVSAPRWGPPLPCGVVVSRIADRLLPPELTEEEEETKAGDGDDENVTEDPNMDDAWLLRFDGACRKNPGLGGAGAALFKPSGPVVWICSHYMPSSSETNNTAEYTALLLSARAAADHGVTCLRVEGDSTRVIQQVRGIFSTRNKRLRHLRLAVKAELVRIEPATLHPIDRQANGQADRLVNAALDRLATELECVVHTDVHGCTSTSTTAPVSAAAPPPATPHVAVGTDVPPSPADGDDMGDIDDGEVYTAMRVGPDAVPQRRSRLRLRALDEDEQEAAFRLVERLAAKLAAKIMDADNWEEAEGYITALPYVLYDHLQPYSQTQHPAQPRSQRRKEPHQGQAQAVPHDGQRQGGSRPRPRRRRGPSGGGKVCRRTRPPRVTRHHREHRLDEALDAMHAVQCSEPGNRKVVAKARRRVGRIHSFLEQQRLRHLFDTDEKVCVESILATARSKREADEAAATPSATTAPPPDCVDVDEGICSIPGERLHQFFTVVNTPMGAFDPMAPVGAAFRTAMDRLPPATVDMALLTDAPSSQEIEDQVQCARGSSSPGLDGVGYDIFKMFTAQLLPALPAAFARCWQSKRVPQSWKIGVVRLLHKKGDRLDPSSWRPICLQQAIYKLYAGVLSRRFTRWLDVNGSHAEAQKGFRAMNGCGEHNFLAAMLVDQARRKHQELHVVWYDFVNAFGSVPHDLLWEALQQQGVLTKFVASCRGLYADAAFTIAPHLFTAAIALLLHALKSLPDTGVKMSSEARPGAAAYADVLKTFSSTVDGIKHQHSVVHDFLRWTGTKANPHNCITLSVQRDVRGLHRTSDLRLQLDGSPIPALSASDSYQYLGIADGFDHSGLAPWQVVKAVKVYLYPRVEYALRHLRSFAQQLEVFDRHLVRGLRHLLRLPTSATTAFFYAPVSRGGLGFLPLTELHGALQVAHGWQMLHSPDTAIQRIARQQLRQIAESGYKLDALAWRDREDELGELLLNSNLGTSDPAPPKRRNADIGSLWFDVRGHLHRFGLMFEMAPAVEETGRRPRGCSFACPTTLVGWTIGMSIGT</sequence>
<protein>
    <recommendedName>
        <fullName evidence="2">RNase H type-1 domain-containing protein</fullName>
    </recommendedName>
</protein>
<dbReference type="CDD" id="cd09279">
    <property type="entry name" value="RNase_HI_like"/>
    <property type="match status" value="1"/>
</dbReference>
<dbReference type="PANTHER" id="PTHR35450:SF2">
    <property type="entry name" value="REVERSE TRANSCRIPTASE DOMAIN-CONTAINING PROTEIN"/>
    <property type="match status" value="1"/>
</dbReference>
<feature type="compositionally biased region" description="Basic residues" evidence="1">
    <location>
        <begin position="823"/>
        <end position="838"/>
    </location>
</feature>
<feature type="region of interest" description="Disordered" evidence="1">
    <location>
        <begin position="477"/>
        <end position="502"/>
    </location>
</feature>
<feature type="region of interest" description="Disordered" evidence="1">
    <location>
        <begin position="81"/>
        <end position="124"/>
    </location>
</feature>
<feature type="compositionally biased region" description="Acidic residues" evidence="1">
    <location>
        <begin position="89"/>
        <end position="105"/>
    </location>
</feature>
<proteinExistence type="predicted"/>
<organism evidence="3 4">
    <name type="scientific">Peronospora matthiolae</name>
    <dbReference type="NCBI Taxonomy" id="2874970"/>
    <lineage>
        <taxon>Eukaryota</taxon>
        <taxon>Sar</taxon>
        <taxon>Stramenopiles</taxon>
        <taxon>Oomycota</taxon>
        <taxon>Peronosporomycetes</taxon>
        <taxon>Peronosporales</taxon>
        <taxon>Peronosporaceae</taxon>
        <taxon>Peronospora</taxon>
    </lineage>
</organism>
<dbReference type="Pfam" id="PF13456">
    <property type="entry name" value="RVT_3"/>
    <property type="match status" value="1"/>
</dbReference>
<comment type="caution">
    <text evidence="3">The sequence shown here is derived from an EMBL/GenBank/DDBJ whole genome shotgun (WGS) entry which is preliminary data.</text>
</comment>
<feature type="region of interest" description="Disordered" evidence="1">
    <location>
        <begin position="902"/>
        <end position="921"/>
    </location>
</feature>
<evidence type="ECO:0000313" key="3">
    <source>
        <dbReference type="EMBL" id="CAK7947961.1"/>
    </source>
</evidence>
<evidence type="ECO:0000259" key="2">
    <source>
        <dbReference type="PROSITE" id="PS50879"/>
    </source>
</evidence>
<dbReference type="Gene3D" id="3.30.420.10">
    <property type="entry name" value="Ribonuclease H-like superfamily/Ribonuclease H"/>
    <property type="match status" value="1"/>
</dbReference>
<feature type="region of interest" description="Disordered" evidence="1">
    <location>
        <begin position="414"/>
        <end position="435"/>
    </location>
</feature>
<dbReference type="GO" id="GO:0004523">
    <property type="term" value="F:RNA-DNA hybrid ribonuclease activity"/>
    <property type="evidence" value="ECO:0007669"/>
    <property type="project" value="InterPro"/>
</dbReference>
<dbReference type="InterPro" id="IPR000477">
    <property type="entry name" value="RT_dom"/>
</dbReference>
<feature type="domain" description="RNase H type-1" evidence="2">
    <location>
        <begin position="504"/>
        <end position="637"/>
    </location>
</feature>
<dbReference type="GO" id="GO:0003676">
    <property type="term" value="F:nucleic acid binding"/>
    <property type="evidence" value="ECO:0007669"/>
    <property type="project" value="InterPro"/>
</dbReference>
<dbReference type="CDD" id="cd01650">
    <property type="entry name" value="RT_nLTR_like"/>
    <property type="match status" value="1"/>
</dbReference>
<dbReference type="Proteomes" id="UP001162060">
    <property type="component" value="Unassembled WGS sequence"/>
</dbReference>
<gene>
    <name evidence="3" type="ORF">PM001_LOCUS33111</name>
</gene>
<evidence type="ECO:0000256" key="1">
    <source>
        <dbReference type="SAM" id="MobiDB-lite"/>
    </source>
</evidence>
<dbReference type="Pfam" id="PF00078">
    <property type="entry name" value="RVT_1"/>
    <property type="match status" value="1"/>
</dbReference>
<evidence type="ECO:0000313" key="4">
    <source>
        <dbReference type="Proteomes" id="UP001162060"/>
    </source>
</evidence>
<feature type="compositionally biased region" description="Acidic residues" evidence="1">
    <location>
        <begin position="481"/>
        <end position="502"/>
    </location>
</feature>
<dbReference type="InterPro" id="IPR002156">
    <property type="entry name" value="RNaseH_domain"/>
</dbReference>
<dbReference type="PANTHER" id="PTHR35450">
    <property type="entry name" value="REVERSE TRANSCRIPTASE DOMAIN-CONTAINING PROTEIN"/>
    <property type="match status" value="1"/>
</dbReference>
<feature type="region of interest" description="Disordered" evidence="1">
    <location>
        <begin position="1"/>
        <end position="48"/>
    </location>
</feature>
<dbReference type="InterPro" id="IPR036397">
    <property type="entry name" value="RNaseH_sf"/>
</dbReference>
<dbReference type="InterPro" id="IPR012337">
    <property type="entry name" value="RNaseH-like_sf"/>
</dbReference>
<dbReference type="SUPFAM" id="SSF53098">
    <property type="entry name" value="Ribonuclease H-like"/>
    <property type="match status" value="1"/>
</dbReference>
<dbReference type="PROSITE" id="PS50879">
    <property type="entry name" value="RNASE_H_1"/>
    <property type="match status" value="1"/>
</dbReference>
<dbReference type="EMBL" id="CAKLBY020000390">
    <property type="protein sequence ID" value="CAK7947961.1"/>
    <property type="molecule type" value="Genomic_DNA"/>
</dbReference>